<keyword evidence="2" id="KW-0547">Nucleotide-binding</keyword>
<dbReference type="FunFam" id="3.40.50.300:FF:000079">
    <property type="entry name" value="probable ATP-dependent RNA helicase DDX17"/>
    <property type="match status" value="1"/>
</dbReference>
<evidence type="ECO:0000256" key="1">
    <source>
        <dbReference type="ARBA" id="ARBA00012552"/>
    </source>
</evidence>
<accession>A0A9W5TCU4</accession>
<feature type="region of interest" description="Disordered" evidence="7">
    <location>
        <begin position="1"/>
        <end position="153"/>
    </location>
</feature>
<evidence type="ECO:0000256" key="2">
    <source>
        <dbReference type="ARBA" id="ARBA00022741"/>
    </source>
</evidence>
<dbReference type="EC" id="3.6.4.13" evidence="1"/>
<dbReference type="GO" id="GO:0005524">
    <property type="term" value="F:ATP binding"/>
    <property type="evidence" value="ECO:0007669"/>
    <property type="project" value="UniProtKB-KW"/>
</dbReference>
<keyword evidence="3" id="KW-0378">Hydrolase</keyword>
<dbReference type="GO" id="GO:0016787">
    <property type="term" value="F:hydrolase activity"/>
    <property type="evidence" value="ECO:0007669"/>
    <property type="project" value="UniProtKB-KW"/>
</dbReference>
<dbReference type="SMART" id="SM00487">
    <property type="entry name" value="DEXDc"/>
    <property type="match status" value="1"/>
</dbReference>
<dbReference type="SMART" id="SM00490">
    <property type="entry name" value="HELICc"/>
    <property type="match status" value="1"/>
</dbReference>
<feature type="region of interest" description="Disordered" evidence="7">
    <location>
        <begin position="297"/>
        <end position="326"/>
    </location>
</feature>
<keyword evidence="12" id="KW-1185">Reference proteome</keyword>
<name>A0A9W5TCU4_BABOV</name>
<proteinExistence type="predicted"/>
<dbReference type="AlphaFoldDB" id="A0A9W5TCU4"/>
<gene>
    <name evidence="11" type="ORF">BaOVIS_033310</name>
</gene>
<evidence type="ECO:0000259" key="10">
    <source>
        <dbReference type="PROSITE" id="PS51195"/>
    </source>
</evidence>
<evidence type="ECO:0000313" key="12">
    <source>
        <dbReference type="Proteomes" id="UP001057455"/>
    </source>
</evidence>
<evidence type="ECO:0000313" key="11">
    <source>
        <dbReference type="EMBL" id="GFE55927.1"/>
    </source>
</evidence>
<dbReference type="InterPro" id="IPR000629">
    <property type="entry name" value="RNA-helicase_DEAD-box_CS"/>
</dbReference>
<dbReference type="InterPro" id="IPR014001">
    <property type="entry name" value="Helicase_ATP-bd"/>
</dbReference>
<dbReference type="GO" id="GO:0003676">
    <property type="term" value="F:nucleic acid binding"/>
    <property type="evidence" value="ECO:0007669"/>
    <property type="project" value="InterPro"/>
</dbReference>
<evidence type="ECO:0000256" key="7">
    <source>
        <dbReference type="SAM" id="MobiDB-lite"/>
    </source>
</evidence>
<feature type="compositionally biased region" description="Basic and acidic residues" evidence="7">
    <location>
        <begin position="1"/>
        <end position="10"/>
    </location>
</feature>
<keyword evidence="4 11" id="KW-0347">Helicase</keyword>
<feature type="domain" description="Helicase C-terminal" evidence="9">
    <location>
        <begin position="614"/>
        <end position="775"/>
    </location>
</feature>
<feature type="short sequence motif" description="Q motif" evidence="6">
    <location>
        <begin position="394"/>
        <end position="422"/>
    </location>
</feature>
<dbReference type="PANTHER" id="PTHR47958">
    <property type="entry name" value="ATP-DEPENDENT RNA HELICASE DBP3"/>
    <property type="match status" value="1"/>
</dbReference>
<evidence type="ECO:0000259" key="9">
    <source>
        <dbReference type="PROSITE" id="PS51194"/>
    </source>
</evidence>
<feature type="compositionally biased region" description="Basic and acidic residues" evidence="7">
    <location>
        <begin position="120"/>
        <end position="131"/>
    </location>
</feature>
<evidence type="ECO:0000256" key="5">
    <source>
        <dbReference type="ARBA" id="ARBA00022840"/>
    </source>
</evidence>
<feature type="compositionally biased region" description="Polar residues" evidence="7">
    <location>
        <begin position="108"/>
        <end position="119"/>
    </location>
</feature>
<dbReference type="OrthoDB" id="196131at2759"/>
<dbReference type="PROSITE" id="PS51194">
    <property type="entry name" value="HELICASE_CTER"/>
    <property type="match status" value="1"/>
</dbReference>
<evidence type="ECO:0000256" key="3">
    <source>
        <dbReference type="ARBA" id="ARBA00022801"/>
    </source>
</evidence>
<dbReference type="Pfam" id="PF00271">
    <property type="entry name" value="Helicase_C"/>
    <property type="match status" value="1"/>
</dbReference>
<dbReference type="InterPro" id="IPR001650">
    <property type="entry name" value="Helicase_C-like"/>
</dbReference>
<organism evidence="11 12">
    <name type="scientific">Babesia ovis</name>
    <dbReference type="NCBI Taxonomy" id="5869"/>
    <lineage>
        <taxon>Eukaryota</taxon>
        <taxon>Sar</taxon>
        <taxon>Alveolata</taxon>
        <taxon>Apicomplexa</taxon>
        <taxon>Aconoidasida</taxon>
        <taxon>Piroplasmida</taxon>
        <taxon>Babesiidae</taxon>
        <taxon>Babesia</taxon>
    </lineage>
</organism>
<dbReference type="InterPro" id="IPR011545">
    <property type="entry name" value="DEAD/DEAH_box_helicase_dom"/>
</dbReference>
<dbReference type="InterPro" id="IPR014014">
    <property type="entry name" value="RNA_helicase_DEAD_Q_motif"/>
</dbReference>
<evidence type="ECO:0000256" key="6">
    <source>
        <dbReference type="PROSITE-ProRule" id="PRU00552"/>
    </source>
</evidence>
<feature type="domain" description="DEAD-box RNA helicase Q" evidence="10">
    <location>
        <begin position="394"/>
        <end position="422"/>
    </location>
</feature>
<keyword evidence="5" id="KW-0067">ATP-binding</keyword>
<sequence>MRSRADEDRRRSHRRRSRSPHDTKTKHSRRRSISRSSSDDDSRRERYRKRYSDSEDSSDSTSAKRHFRGHRSRSRDRHKRRGRHGSPHDRKSSHHGDTSSRQERSDSTSKPPSSATAVETDTKVGADDRKIIPTPIEASSETQKQPTVTDATKLDRLARFKKLAEEKKLRAAGSNNAPSTKILSLKLSGSKYKKVENKELENIFHESTDTQVTETTLDNADIGDVDPLEFYMNNILKQSEQDLREIQLDPIIDPNAVDTSDVGKSVTLDEIMAMTNEAEEADEQQEKEFLSLLRRKTRKDTKKQMGDDDVISSDDEKPEPTSNVDYSELFKGTTRSRIEMPKVDHSTIDYPPFKKNFYVQISAITAMKEHEVDAFRKANGNIRVRGKYCPRPIYNFSQCGLPDPILALLQRRNYEKPFPIQMQCIPALMCGRDVLAIAETGSGKTIAYLLPAIRHALLQPKLRENDGMIVLIIAPTRELASQIGVESSKLCKLVGLRTKAVYGGSPIGEQLNALKRGAEIVCGTPGRLIEVLTISNGKVTNLRRVTFVVIDEADRMFDLGFSPQISAIVDNIRPDRQTALFSATFPPAIEALAKKILTKPLQIIVGESGKSASQVDQHVMVLREHQKMHALLKLLGEWHEHGSIIIFVNRQLDADNMFAELIKHGYECAVLHGGQDQTDREFTLQDFRDGTKSILIATSIAARGIDVKSVVLVINYATPDHIEDYVHRVGRTGRAGNIGTSYTFITPEEGAKSHDIIKALKASNQEVPIELQELAQMHLATLDGRHKVRLGGGFGGRGFKFTDAEKSRQQQERQLACRALGFNNDMDEEEEAALTENASGLPTTKTVHNALQNPLAQPAQKDSKNPFDKPVVTREPEPMIKGLTCAGYIDANTGYAHDEFDINSYPEVVRQRITNKEVLSYVMEQTGVTLQIKGRYIPVEMATRNLNVLGGTKGLYVEISGPSVVSVQSALSELRKIVQMAAVPQYGQPTMQKMPGRYSVL</sequence>
<reference evidence="11" key="1">
    <citation type="submission" date="2019-12" db="EMBL/GenBank/DDBJ databases">
        <title>Genome sequence of Babesia ovis.</title>
        <authorList>
            <person name="Yamagishi J."/>
            <person name="Sevinc F."/>
            <person name="Xuan X."/>
        </authorList>
    </citation>
    <scope>NUCLEOTIDE SEQUENCE</scope>
    <source>
        <strain evidence="11">Selcuk</strain>
    </source>
</reference>
<evidence type="ECO:0000256" key="4">
    <source>
        <dbReference type="ARBA" id="ARBA00022806"/>
    </source>
</evidence>
<dbReference type="CDD" id="cd18787">
    <property type="entry name" value="SF2_C_DEAD"/>
    <property type="match status" value="1"/>
</dbReference>
<dbReference type="PROSITE" id="PS51192">
    <property type="entry name" value="HELICASE_ATP_BIND_1"/>
    <property type="match status" value="1"/>
</dbReference>
<dbReference type="SUPFAM" id="SSF52540">
    <property type="entry name" value="P-loop containing nucleoside triphosphate hydrolases"/>
    <property type="match status" value="2"/>
</dbReference>
<evidence type="ECO:0000259" key="8">
    <source>
        <dbReference type="PROSITE" id="PS51192"/>
    </source>
</evidence>
<feature type="compositionally biased region" description="Polar residues" evidence="7">
    <location>
        <begin position="137"/>
        <end position="150"/>
    </location>
</feature>
<dbReference type="PROSITE" id="PS00039">
    <property type="entry name" value="DEAD_ATP_HELICASE"/>
    <property type="match status" value="1"/>
</dbReference>
<dbReference type="Gene3D" id="3.40.50.300">
    <property type="entry name" value="P-loop containing nucleotide triphosphate hydrolases"/>
    <property type="match status" value="2"/>
</dbReference>
<feature type="compositionally biased region" description="Basic residues" evidence="7">
    <location>
        <begin position="63"/>
        <end position="85"/>
    </location>
</feature>
<dbReference type="PROSITE" id="PS51195">
    <property type="entry name" value="Q_MOTIF"/>
    <property type="match status" value="1"/>
</dbReference>
<comment type="caution">
    <text evidence="11">The sequence shown here is derived from an EMBL/GenBank/DDBJ whole genome shotgun (WGS) entry which is preliminary data.</text>
</comment>
<dbReference type="InterPro" id="IPR027417">
    <property type="entry name" value="P-loop_NTPase"/>
</dbReference>
<dbReference type="GO" id="GO:0003724">
    <property type="term" value="F:RNA helicase activity"/>
    <property type="evidence" value="ECO:0007669"/>
    <property type="project" value="UniProtKB-EC"/>
</dbReference>
<feature type="compositionally biased region" description="Basic and acidic residues" evidence="7">
    <location>
        <begin position="86"/>
        <end position="107"/>
    </location>
</feature>
<dbReference type="Proteomes" id="UP001057455">
    <property type="component" value="Unassembled WGS sequence"/>
</dbReference>
<protein>
    <recommendedName>
        <fullName evidence="1">RNA helicase</fullName>
        <ecNumber evidence="1">3.6.4.13</ecNumber>
    </recommendedName>
</protein>
<feature type="domain" description="Helicase ATP-binding" evidence="8">
    <location>
        <begin position="425"/>
        <end position="603"/>
    </location>
</feature>
<dbReference type="Pfam" id="PF00270">
    <property type="entry name" value="DEAD"/>
    <property type="match status" value="1"/>
</dbReference>
<dbReference type="EMBL" id="BLIY01000025">
    <property type="protein sequence ID" value="GFE55927.1"/>
    <property type="molecule type" value="Genomic_DNA"/>
</dbReference>